<protein>
    <recommendedName>
        <fullName evidence="4">LVIVD repeat-containing protein</fullName>
    </recommendedName>
</protein>
<evidence type="ECO:0000313" key="2">
    <source>
        <dbReference type="EMBL" id="RXK46321.1"/>
    </source>
</evidence>
<dbReference type="InterPro" id="IPR013211">
    <property type="entry name" value="LVIVD"/>
</dbReference>
<accession>A0A498KV19</accession>
<dbReference type="EMBL" id="RDFA01000010">
    <property type="protein sequence ID" value="RXK46321.1"/>
    <property type="molecule type" value="Genomic_DNA"/>
</dbReference>
<sequence length="467" mass="49250">MRRRQFLAATAGIGVSPVAAGRPRPQSSSPFEPLGTLELPGLAEAVVGADGTTAYAAVSDGFATVDLADPTAPTLLAERRDVLADREDGPLRNVWDVKLDGDTLAVVGPANPRRDAVQAAVFYDVRDPAAPERLGVHETRYPIHNCDLTDGVAYLTANTLGSVGLATVSAGADPQRLGGWALTDHDQRWADVRYSLANLHDVFVQDGLAYLAHWDAGTWIVDVSDPENPAFVSRVRGRPVEDLREYGRRAAQREGLRRPGNDHYVAVNDSGDLLGIGVEAWGSAGPGGIVLYDVSDTVNPARLARIDPPPVPDGENASYRTGVWTTAHNFAFDGDRLYTSWYQGGVKVFDVSDPADPTEVAAWRDTDDACFWTACPAGDFLVAPSVDQPPGVDVTERLYTFPDPGSGLTPEDGSGTERTEQPTAGATDTPSGTGTATTTGASGPGFGVLAGLAGLGLGAWRYGRGGE</sequence>
<dbReference type="AlphaFoldDB" id="A0A498KV19"/>
<reference evidence="2 3" key="1">
    <citation type="submission" date="2019-01" db="EMBL/GenBank/DDBJ databases">
        <title>Halorientalis sp. F13-25 a new haloarchaeum isolated from hypersaline water.</title>
        <authorList>
            <person name="Ana D.-V."/>
            <person name="Cristina S.-P."/>
            <person name="Antonio V."/>
        </authorList>
    </citation>
    <scope>NUCLEOTIDE SEQUENCE [LARGE SCALE GENOMIC DNA]</scope>
    <source>
        <strain evidence="2 3">F13-25</strain>
    </source>
</reference>
<dbReference type="RefSeq" id="WP_129070709.1">
    <property type="nucleotide sequence ID" value="NZ_RDFA01000010.1"/>
</dbReference>
<evidence type="ECO:0000256" key="1">
    <source>
        <dbReference type="SAM" id="MobiDB-lite"/>
    </source>
</evidence>
<feature type="compositionally biased region" description="Low complexity" evidence="1">
    <location>
        <begin position="422"/>
        <end position="441"/>
    </location>
</feature>
<dbReference type="OrthoDB" id="134269at2157"/>
<comment type="caution">
    <text evidence="2">The sequence shown here is derived from an EMBL/GenBank/DDBJ whole genome shotgun (WGS) entry which is preliminary data.</text>
</comment>
<keyword evidence="3" id="KW-1185">Reference proteome</keyword>
<organism evidence="2 3">
    <name type="scientific">Halorientalis pallida</name>
    <dbReference type="NCBI Taxonomy" id="2479928"/>
    <lineage>
        <taxon>Archaea</taxon>
        <taxon>Methanobacteriati</taxon>
        <taxon>Methanobacteriota</taxon>
        <taxon>Stenosarchaea group</taxon>
        <taxon>Halobacteria</taxon>
        <taxon>Halobacteriales</taxon>
        <taxon>Haloarculaceae</taxon>
        <taxon>Halorientalis</taxon>
    </lineage>
</organism>
<proteinExistence type="predicted"/>
<evidence type="ECO:0000313" key="3">
    <source>
        <dbReference type="Proteomes" id="UP000289691"/>
    </source>
</evidence>
<name>A0A498KV19_9EURY</name>
<dbReference type="Proteomes" id="UP000289691">
    <property type="component" value="Unassembled WGS sequence"/>
</dbReference>
<gene>
    <name evidence="2" type="ORF">EAF64_19785</name>
</gene>
<dbReference type="Pfam" id="PF08309">
    <property type="entry name" value="LVIVD"/>
    <property type="match status" value="3"/>
</dbReference>
<dbReference type="SUPFAM" id="SSF101908">
    <property type="entry name" value="Putative isomerase YbhE"/>
    <property type="match status" value="1"/>
</dbReference>
<evidence type="ECO:0008006" key="4">
    <source>
        <dbReference type="Google" id="ProtNLM"/>
    </source>
</evidence>
<feature type="region of interest" description="Disordered" evidence="1">
    <location>
        <begin position="400"/>
        <end position="445"/>
    </location>
</feature>